<dbReference type="Gene3D" id="3.10.450.40">
    <property type="match status" value="1"/>
</dbReference>
<protein>
    <submittedName>
        <fullName evidence="1">Uncharacterized protein DUF3223</fullName>
    </submittedName>
</protein>
<sequence>MARGKPVVLETISFDNQTQAHAFFKEMLNRYVPGEIVSPEDTTHLAELFKRHPSYPTKVGPGVNYFEVMPEKFGSQCFCAVLKDGTKEGFSYPKCVTQRDD</sequence>
<dbReference type="PANTHER" id="PTHR33415:SF12">
    <property type="entry name" value="PROTEIN EMBRYO DEFECTIVE 514"/>
    <property type="match status" value="1"/>
</dbReference>
<comment type="caution">
    <text evidence="1">The sequence shown here is derived from an EMBL/GenBank/DDBJ whole genome shotgun (WGS) entry which is preliminary data.</text>
</comment>
<reference evidence="1 2" key="1">
    <citation type="submission" date="2018-04" db="EMBL/GenBank/DDBJ databases">
        <title>Active sludge and wastewater microbial communities from Klosterneuburg, Austria.</title>
        <authorList>
            <person name="Wagner M."/>
        </authorList>
    </citation>
    <scope>NUCLEOTIDE SEQUENCE [LARGE SCALE GENOMIC DNA]</scope>
    <source>
        <strain evidence="1 2">Nm49</strain>
    </source>
</reference>
<organism evidence="1 2">
    <name type="scientific">Nitrosomonas oligotropha</name>
    <dbReference type="NCBI Taxonomy" id="42354"/>
    <lineage>
        <taxon>Bacteria</taxon>
        <taxon>Pseudomonadati</taxon>
        <taxon>Pseudomonadota</taxon>
        <taxon>Betaproteobacteria</taxon>
        <taxon>Nitrosomonadales</taxon>
        <taxon>Nitrosomonadaceae</taxon>
        <taxon>Nitrosomonas</taxon>
    </lineage>
</organism>
<dbReference type="RefSeq" id="WP_107802797.1">
    <property type="nucleotide sequence ID" value="NZ_QAOI01000006.1"/>
</dbReference>
<dbReference type="InterPro" id="IPR044673">
    <property type="entry name" value="DCL-like"/>
</dbReference>
<evidence type="ECO:0000313" key="1">
    <source>
        <dbReference type="EMBL" id="PTQ77755.1"/>
    </source>
</evidence>
<dbReference type="Pfam" id="PF11523">
    <property type="entry name" value="DUF3223"/>
    <property type="match status" value="1"/>
</dbReference>
<dbReference type="AlphaFoldDB" id="A0A2T5I1P4"/>
<proteinExistence type="predicted"/>
<dbReference type="PANTHER" id="PTHR33415">
    <property type="entry name" value="PROTEIN EMBRYO DEFECTIVE 514"/>
    <property type="match status" value="1"/>
</dbReference>
<accession>A0A2T5I1P4</accession>
<dbReference type="Proteomes" id="UP000244128">
    <property type="component" value="Unassembled WGS sequence"/>
</dbReference>
<name>A0A2T5I1P4_9PROT</name>
<gene>
    <name evidence="1" type="ORF">C8R26_106102</name>
</gene>
<dbReference type="EMBL" id="QAOI01000006">
    <property type="protein sequence ID" value="PTQ77755.1"/>
    <property type="molecule type" value="Genomic_DNA"/>
</dbReference>
<evidence type="ECO:0000313" key="2">
    <source>
        <dbReference type="Proteomes" id="UP000244128"/>
    </source>
</evidence>